<gene>
    <name evidence="1" type="ORF">SLEP1_g18886</name>
</gene>
<reference evidence="1 2" key="1">
    <citation type="journal article" date="2021" name="Commun. Biol.">
        <title>The genome of Shorea leprosula (Dipterocarpaceae) highlights the ecological relevance of drought in aseasonal tropical rainforests.</title>
        <authorList>
            <person name="Ng K.K.S."/>
            <person name="Kobayashi M.J."/>
            <person name="Fawcett J.A."/>
            <person name="Hatakeyama M."/>
            <person name="Paape T."/>
            <person name="Ng C.H."/>
            <person name="Ang C.C."/>
            <person name="Tnah L.H."/>
            <person name="Lee C.T."/>
            <person name="Nishiyama T."/>
            <person name="Sese J."/>
            <person name="O'Brien M.J."/>
            <person name="Copetti D."/>
            <person name="Mohd Noor M.I."/>
            <person name="Ong R.C."/>
            <person name="Putra M."/>
            <person name="Sireger I.Z."/>
            <person name="Indrioko S."/>
            <person name="Kosugi Y."/>
            <person name="Izuno A."/>
            <person name="Isagi Y."/>
            <person name="Lee S.L."/>
            <person name="Shimizu K.K."/>
        </authorList>
    </citation>
    <scope>NUCLEOTIDE SEQUENCE [LARGE SCALE GENOMIC DNA]</scope>
    <source>
        <strain evidence="1">214</strain>
    </source>
</reference>
<evidence type="ECO:0000313" key="1">
    <source>
        <dbReference type="EMBL" id="GKV07080.1"/>
    </source>
</evidence>
<proteinExistence type="predicted"/>
<dbReference type="Proteomes" id="UP001054252">
    <property type="component" value="Unassembled WGS sequence"/>
</dbReference>
<keyword evidence="2" id="KW-1185">Reference proteome</keyword>
<accession>A0AAV5J7Y5</accession>
<sequence length="39" mass="4584">MFTCIIHSLFLPSNNLKFLNPPTFQPFLHQKCSEQNHNP</sequence>
<organism evidence="1 2">
    <name type="scientific">Rubroshorea leprosula</name>
    <dbReference type="NCBI Taxonomy" id="152421"/>
    <lineage>
        <taxon>Eukaryota</taxon>
        <taxon>Viridiplantae</taxon>
        <taxon>Streptophyta</taxon>
        <taxon>Embryophyta</taxon>
        <taxon>Tracheophyta</taxon>
        <taxon>Spermatophyta</taxon>
        <taxon>Magnoliopsida</taxon>
        <taxon>eudicotyledons</taxon>
        <taxon>Gunneridae</taxon>
        <taxon>Pentapetalae</taxon>
        <taxon>rosids</taxon>
        <taxon>malvids</taxon>
        <taxon>Malvales</taxon>
        <taxon>Dipterocarpaceae</taxon>
        <taxon>Rubroshorea</taxon>
    </lineage>
</organism>
<protein>
    <submittedName>
        <fullName evidence="1">Uncharacterized protein</fullName>
    </submittedName>
</protein>
<evidence type="ECO:0000313" key="2">
    <source>
        <dbReference type="Proteomes" id="UP001054252"/>
    </source>
</evidence>
<comment type="caution">
    <text evidence="1">The sequence shown here is derived from an EMBL/GenBank/DDBJ whole genome shotgun (WGS) entry which is preliminary data.</text>
</comment>
<dbReference type="EMBL" id="BPVZ01000026">
    <property type="protein sequence ID" value="GKV07080.1"/>
    <property type="molecule type" value="Genomic_DNA"/>
</dbReference>
<name>A0AAV5J7Y5_9ROSI</name>
<dbReference type="AlphaFoldDB" id="A0AAV5J7Y5"/>